<dbReference type="Proteomes" id="UP000076722">
    <property type="component" value="Unassembled WGS sequence"/>
</dbReference>
<dbReference type="Gene3D" id="2.60.40.640">
    <property type="match status" value="1"/>
</dbReference>
<dbReference type="AlphaFoldDB" id="A0A164PDE7"/>
<evidence type="ECO:0000313" key="2">
    <source>
        <dbReference type="Proteomes" id="UP000076722"/>
    </source>
</evidence>
<dbReference type="InterPro" id="IPR014752">
    <property type="entry name" value="Arrestin-like_C"/>
</dbReference>
<protein>
    <recommendedName>
        <fullName evidence="3">Arrestin-like N-terminal domain-containing protein</fullName>
    </recommendedName>
</protein>
<dbReference type="EMBL" id="KV419435">
    <property type="protein sequence ID" value="KZS88616.1"/>
    <property type="molecule type" value="Genomic_DNA"/>
</dbReference>
<gene>
    <name evidence="1" type="ORF">SISNIDRAFT_552530</name>
</gene>
<reference evidence="1 2" key="1">
    <citation type="journal article" date="2016" name="Mol. Biol. Evol.">
        <title>Comparative Genomics of Early-Diverging Mushroom-Forming Fungi Provides Insights into the Origins of Lignocellulose Decay Capabilities.</title>
        <authorList>
            <person name="Nagy L.G."/>
            <person name="Riley R."/>
            <person name="Tritt A."/>
            <person name="Adam C."/>
            <person name="Daum C."/>
            <person name="Floudas D."/>
            <person name="Sun H."/>
            <person name="Yadav J.S."/>
            <person name="Pangilinan J."/>
            <person name="Larsson K.H."/>
            <person name="Matsuura K."/>
            <person name="Barry K."/>
            <person name="Labutti K."/>
            <person name="Kuo R."/>
            <person name="Ohm R.A."/>
            <person name="Bhattacharya S.S."/>
            <person name="Shirouzu T."/>
            <person name="Yoshinaga Y."/>
            <person name="Martin F.M."/>
            <person name="Grigoriev I.V."/>
            <person name="Hibbett D.S."/>
        </authorList>
    </citation>
    <scope>NUCLEOTIDE SEQUENCE [LARGE SCALE GENOMIC DNA]</scope>
    <source>
        <strain evidence="1 2">HHB9708</strain>
    </source>
</reference>
<organism evidence="1 2">
    <name type="scientific">Sistotremastrum niveocremeum HHB9708</name>
    <dbReference type="NCBI Taxonomy" id="1314777"/>
    <lineage>
        <taxon>Eukaryota</taxon>
        <taxon>Fungi</taxon>
        <taxon>Dikarya</taxon>
        <taxon>Basidiomycota</taxon>
        <taxon>Agaricomycotina</taxon>
        <taxon>Agaricomycetes</taxon>
        <taxon>Sistotremastrales</taxon>
        <taxon>Sistotremastraceae</taxon>
        <taxon>Sertulicium</taxon>
        <taxon>Sertulicium niveocremeum</taxon>
    </lineage>
</organism>
<name>A0A164PDE7_9AGAM</name>
<proteinExistence type="predicted"/>
<evidence type="ECO:0008006" key="3">
    <source>
        <dbReference type="Google" id="ProtNLM"/>
    </source>
</evidence>
<keyword evidence="2" id="KW-1185">Reference proteome</keyword>
<sequence length="395" mass="43948">MVNHGITLNFSPSLRTPKSTVEGSVDLDVGKIKERGIVAVTASLVGVLRTSANLRSINDRVAPKSASEWRTLVNLRTTLWQLDTNIDDDKADPSSMGLLNIPFSFTMPDDPDLPPSFDQLTDNGSASIKYYIQIVGKLKAWYKLNIWINRPFTFVPFDDTPPPSILGANTRTWREEVSIRRSLFGGRQAKVEVELILPDLPSLPLYQPIPIQLHIHCYSKPLPESSSSDPATFQFPKPPRSAHDISLRLYSFAGVTAETYYATGHEDRGLVAGFGVQDKKALKQGWNDNVTVDVSPPIWILEGDSKKEGRWTQEVTFNSLMTLQCPPSFKHGLVHTSYHLQALVPFPGLGNNVLLKTSSLKISSGLYRDGEREHDANLTLDLPPSYWEVSEAHEA</sequence>
<accession>A0A164PDE7</accession>
<dbReference type="OrthoDB" id="2333384at2759"/>
<evidence type="ECO:0000313" key="1">
    <source>
        <dbReference type="EMBL" id="KZS88616.1"/>
    </source>
</evidence>